<evidence type="ECO:0000256" key="1">
    <source>
        <dbReference type="ARBA" id="ARBA00001917"/>
    </source>
</evidence>
<gene>
    <name evidence="12" type="ORF">HQ945_07525</name>
</gene>
<dbReference type="CDD" id="cd02929">
    <property type="entry name" value="TMADH_HD_FMN"/>
    <property type="match status" value="1"/>
</dbReference>
<dbReference type="Pfam" id="PF07992">
    <property type="entry name" value="Pyr_redox_2"/>
    <property type="match status" value="1"/>
</dbReference>
<evidence type="ECO:0000259" key="11">
    <source>
        <dbReference type="Pfam" id="PF07992"/>
    </source>
</evidence>
<dbReference type="PANTHER" id="PTHR42917:SF2">
    <property type="entry name" value="2,4-DIENOYL-COA REDUCTASE [(2E)-ENOYL-COA-PRODUCING]"/>
    <property type="match status" value="1"/>
</dbReference>
<keyword evidence="7" id="KW-0560">Oxidoreductase</keyword>
<comment type="cofactor">
    <cofactor evidence="2">
        <name>[4Fe-4S] cluster</name>
        <dbReference type="ChEBI" id="CHEBI:49883"/>
    </cofactor>
</comment>
<organism evidence="12 13">
    <name type="scientific">Phyllobacterium pellucidum</name>
    <dbReference type="NCBI Taxonomy" id="2740464"/>
    <lineage>
        <taxon>Bacteria</taxon>
        <taxon>Pseudomonadati</taxon>
        <taxon>Pseudomonadota</taxon>
        <taxon>Alphaproteobacteria</taxon>
        <taxon>Hyphomicrobiales</taxon>
        <taxon>Phyllobacteriaceae</taxon>
        <taxon>Phyllobacterium</taxon>
    </lineage>
</organism>
<dbReference type="Proteomes" id="UP000550508">
    <property type="component" value="Unassembled WGS sequence"/>
</dbReference>
<proteinExistence type="inferred from homology"/>
<keyword evidence="5" id="KW-0288">FMN</keyword>
<evidence type="ECO:0000256" key="8">
    <source>
        <dbReference type="ARBA" id="ARBA00023004"/>
    </source>
</evidence>
<keyword evidence="4" id="KW-0285">Flavoprotein</keyword>
<dbReference type="Gene3D" id="3.20.20.70">
    <property type="entry name" value="Aldolase class I"/>
    <property type="match status" value="1"/>
</dbReference>
<protein>
    <submittedName>
        <fullName evidence="12">FAD-dependent oxidoreductase</fullName>
    </submittedName>
</protein>
<dbReference type="InterPro" id="IPR051793">
    <property type="entry name" value="NADH:flavin_oxidoreductase"/>
</dbReference>
<evidence type="ECO:0000256" key="4">
    <source>
        <dbReference type="ARBA" id="ARBA00022630"/>
    </source>
</evidence>
<evidence type="ECO:0000259" key="10">
    <source>
        <dbReference type="Pfam" id="PF00724"/>
    </source>
</evidence>
<reference evidence="12 13" key="1">
    <citation type="submission" date="2020-05" db="EMBL/GenBank/DDBJ databases">
        <authorList>
            <person name="Kim M.K."/>
        </authorList>
    </citation>
    <scope>NUCLEOTIDE SEQUENCE [LARGE SCALE GENOMIC DNA]</scope>
    <source>
        <strain evidence="12 13">BT25</strain>
    </source>
</reference>
<dbReference type="InterPro" id="IPR023753">
    <property type="entry name" value="FAD/NAD-binding_dom"/>
</dbReference>
<name>A0A849VMP7_9HYPH</name>
<comment type="similarity">
    <text evidence="3">In the N-terminal section; belongs to the NADH:flavin oxidoreductase/NADH oxidase family.</text>
</comment>
<dbReference type="GO" id="GO:0046872">
    <property type="term" value="F:metal ion binding"/>
    <property type="evidence" value="ECO:0007669"/>
    <property type="project" value="UniProtKB-KW"/>
</dbReference>
<evidence type="ECO:0000256" key="9">
    <source>
        <dbReference type="ARBA" id="ARBA00023014"/>
    </source>
</evidence>
<dbReference type="Gene3D" id="3.40.50.720">
    <property type="entry name" value="NAD(P)-binding Rossmann-like Domain"/>
    <property type="match status" value="1"/>
</dbReference>
<accession>A0A849VMP7</accession>
<dbReference type="GO" id="GO:0010181">
    <property type="term" value="F:FMN binding"/>
    <property type="evidence" value="ECO:0007669"/>
    <property type="project" value="InterPro"/>
</dbReference>
<dbReference type="SUPFAM" id="SSF51395">
    <property type="entry name" value="FMN-linked oxidoreductases"/>
    <property type="match status" value="1"/>
</dbReference>
<evidence type="ECO:0000256" key="5">
    <source>
        <dbReference type="ARBA" id="ARBA00022643"/>
    </source>
</evidence>
<feature type="domain" description="FAD/NAD(P)-binding" evidence="11">
    <location>
        <begin position="393"/>
        <end position="628"/>
    </location>
</feature>
<evidence type="ECO:0000256" key="6">
    <source>
        <dbReference type="ARBA" id="ARBA00022723"/>
    </source>
</evidence>
<dbReference type="InterPro" id="IPR037348">
    <property type="entry name" value="TMADH/DMDH_FMN-bd"/>
</dbReference>
<evidence type="ECO:0000313" key="12">
    <source>
        <dbReference type="EMBL" id="NTS31101.1"/>
    </source>
</evidence>
<keyword evidence="13" id="KW-1185">Reference proteome</keyword>
<keyword evidence="6" id="KW-0479">Metal-binding</keyword>
<dbReference type="InterPro" id="IPR001155">
    <property type="entry name" value="OxRdtase_FMN_N"/>
</dbReference>
<evidence type="ECO:0000256" key="2">
    <source>
        <dbReference type="ARBA" id="ARBA00001966"/>
    </source>
</evidence>
<dbReference type="InterPro" id="IPR036188">
    <property type="entry name" value="FAD/NAD-bd_sf"/>
</dbReference>
<evidence type="ECO:0000256" key="7">
    <source>
        <dbReference type="ARBA" id="ARBA00023002"/>
    </source>
</evidence>
<evidence type="ECO:0000313" key="13">
    <source>
        <dbReference type="Proteomes" id="UP000550508"/>
    </source>
</evidence>
<dbReference type="InterPro" id="IPR013785">
    <property type="entry name" value="Aldolase_TIM"/>
</dbReference>
<dbReference type="PRINTS" id="PR00368">
    <property type="entry name" value="FADPNR"/>
</dbReference>
<dbReference type="Pfam" id="PF00724">
    <property type="entry name" value="Oxidored_FMN"/>
    <property type="match status" value="1"/>
</dbReference>
<sequence length="699" mass="76823">MKRDPRYDVLFEPVKIGPVTAPNRFYQVPHASGMTNALPRVRAAFRETKAEGGWGVICTGACSTDPSSDDSPLPFATMWDTNDIRAHAMMTEAVHRHGSLAGVELWHGGASVMNRTSRIPPLSPSGIPWMATHVGFMGNARPKTMDKSDIRDVLRWQAEGARKSRTAGFDIVYVYAGMGYLGYEFLLPEYNHRTDEYGGTLENRVRFVRELLDVTRDAVGKDCGVALRISLEELRGRPGTHQPSEAHEVIELLADYADLFDVKMDSSPTDCSASRFTGEGSHEPVIDFVKSLTKKPVVGVGRFTSPDTMVSQIRRGVLDLIGGARPSIADPFLPVKIKEGRHDEIRECIGCNICISSWHDGVPVRCTQNPTAGEEWRRGWHPERVDAAKKPGKVLIVGGGPAGLECALTLGRRGHEVTLADKGTSFGGRLTFETRLPGLSTWNRVAEYRLGRLNEMTNVSMYLESDIGVDEIIDLAPDHVVLATGARWTRMLYSSMEIPVGELDHPRVYTPDDIAAGRLPEGPTLVFDFDSYYMGGVLTEYLAQQGNEVTYVTPAGQASAWTIMTNELPLVHRALARRNVRVTTLHMLTAFDGAMATLTHLFTGETFRIKCRSVLVVGLRMPRKELFEALTARSEDVSAAGIKSIRRIGDGLAPGAIAHAVHSGHTCAQELGGKQYAPYRRDTPIVDAEPEFKSRAAAE</sequence>
<dbReference type="GO" id="GO:0016491">
    <property type="term" value="F:oxidoreductase activity"/>
    <property type="evidence" value="ECO:0007669"/>
    <property type="project" value="UniProtKB-KW"/>
</dbReference>
<keyword evidence="8" id="KW-0408">Iron</keyword>
<dbReference type="EMBL" id="JABUMX010000001">
    <property type="protein sequence ID" value="NTS31101.1"/>
    <property type="molecule type" value="Genomic_DNA"/>
</dbReference>
<comment type="cofactor">
    <cofactor evidence="1">
        <name>FMN</name>
        <dbReference type="ChEBI" id="CHEBI:58210"/>
    </cofactor>
</comment>
<keyword evidence="9" id="KW-0411">Iron-sulfur</keyword>
<dbReference type="PANTHER" id="PTHR42917">
    <property type="entry name" value="2,4-DIENOYL-COA REDUCTASE"/>
    <property type="match status" value="1"/>
</dbReference>
<dbReference type="AlphaFoldDB" id="A0A849VMP7"/>
<comment type="caution">
    <text evidence="12">The sequence shown here is derived from an EMBL/GenBank/DDBJ whole genome shotgun (WGS) entry which is preliminary data.</text>
</comment>
<dbReference type="GO" id="GO:0051536">
    <property type="term" value="F:iron-sulfur cluster binding"/>
    <property type="evidence" value="ECO:0007669"/>
    <property type="project" value="UniProtKB-KW"/>
</dbReference>
<dbReference type="RefSeq" id="WP_113281131.1">
    <property type="nucleotide sequence ID" value="NZ_CP088292.1"/>
</dbReference>
<dbReference type="Gene3D" id="3.50.50.60">
    <property type="entry name" value="FAD/NAD(P)-binding domain"/>
    <property type="match status" value="1"/>
</dbReference>
<dbReference type="SUPFAM" id="SSF51971">
    <property type="entry name" value="Nucleotide-binding domain"/>
    <property type="match status" value="1"/>
</dbReference>
<feature type="domain" description="NADH:flavin oxidoreductase/NADH oxidase N-terminal" evidence="10">
    <location>
        <begin position="10"/>
        <end position="344"/>
    </location>
</feature>
<evidence type="ECO:0000256" key="3">
    <source>
        <dbReference type="ARBA" id="ARBA00011048"/>
    </source>
</evidence>